<evidence type="ECO:0000256" key="1">
    <source>
        <dbReference type="SAM" id="Phobius"/>
    </source>
</evidence>
<accession>A0A5C5V2H1</accession>
<keyword evidence="3" id="KW-1185">Reference proteome</keyword>
<dbReference type="EMBL" id="SIHJ01000003">
    <property type="protein sequence ID" value="TWT32170.1"/>
    <property type="molecule type" value="Genomic_DNA"/>
</dbReference>
<reference evidence="2 3" key="1">
    <citation type="submission" date="2019-02" db="EMBL/GenBank/DDBJ databases">
        <title>Deep-cultivation of Planctomycetes and their phenomic and genomic characterization uncovers novel biology.</title>
        <authorList>
            <person name="Wiegand S."/>
            <person name="Jogler M."/>
            <person name="Boedeker C."/>
            <person name="Pinto D."/>
            <person name="Vollmers J."/>
            <person name="Rivas-Marin E."/>
            <person name="Kohn T."/>
            <person name="Peeters S.H."/>
            <person name="Heuer A."/>
            <person name="Rast P."/>
            <person name="Oberbeckmann S."/>
            <person name="Bunk B."/>
            <person name="Jeske O."/>
            <person name="Meyerdierks A."/>
            <person name="Storesund J.E."/>
            <person name="Kallscheuer N."/>
            <person name="Luecker S."/>
            <person name="Lage O.M."/>
            <person name="Pohl T."/>
            <person name="Merkel B.J."/>
            <person name="Hornburger P."/>
            <person name="Mueller R.-W."/>
            <person name="Bruemmer F."/>
            <person name="Labrenz M."/>
            <person name="Spormann A.M."/>
            <person name="Op Den Camp H."/>
            <person name="Overmann J."/>
            <person name="Amann R."/>
            <person name="Jetten M.S.M."/>
            <person name="Mascher T."/>
            <person name="Medema M.H."/>
            <person name="Devos D.P."/>
            <person name="Kaster A.-K."/>
            <person name="Ovreas L."/>
            <person name="Rohde M."/>
            <person name="Galperin M.Y."/>
            <person name="Jogler C."/>
        </authorList>
    </citation>
    <scope>NUCLEOTIDE SEQUENCE [LARGE SCALE GENOMIC DNA]</scope>
    <source>
        <strain evidence="2 3">KOR34</strain>
    </source>
</reference>
<sequence length="229" mass="25429">MQPTEPTPPPVRRGPPRFSLRGLLLVTAIVAIALSHWRTSHELRCVRTELTTARNELHYIDAPDNDHLYAVELPAYDSMVWRWRLQLPATGRYRIAWALSSEIPESGMPTGGVHYAEPFRDNSGQPLPGGEPFIFNFALAKASQDRWALTYGPGRQITTRYLTDPPGWLEGKTDVGWGGRVAGSDGTVTVEPDQPLVLLRHRKSKQVPGGSTVEMNPTDGLMVWVEAVP</sequence>
<organism evidence="2 3">
    <name type="scientific">Posidoniimonas corsicana</name>
    <dbReference type="NCBI Taxonomy" id="1938618"/>
    <lineage>
        <taxon>Bacteria</taxon>
        <taxon>Pseudomonadati</taxon>
        <taxon>Planctomycetota</taxon>
        <taxon>Planctomycetia</taxon>
        <taxon>Pirellulales</taxon>
        <taxon>Lacipirellulaceae</taxon>
        <taxon>Posidoniimonas</taxon>
    </lineage>
</organism>
<keyword evidence="1" id="KW-0472">Membrane</keyword>
<evidence type="ECO:0000313" key="3">
    <source>
        <dbReference type="Proteomes" id="UP000316714"/>
    </source>
</evidence>
<comment type="caution">
    <text evidence="2">The sequence shown here is derived from an EMBL/GenBank/DDBJ whole genome shotgun (WGS) entry which is preliminary data.</text>
</comment>
<evidence type="ECO:0000313" key="2">
    <source>
        <dbReference type="EMBL" id="TWT32170.1"/>
    </source>
</evidence>
<keyword evidence="1" id="KW-1133">Transmembrane helix</keyword>
<name>A0A5C5V2H1_9BACT</name>
<dbReference type="AlphaFoldDB" id="A0A5C5V2H1"/>
<dbReference type="RefSeq" id="WP_146567320.1">
    <property type="nucleotide sequence ID" value="NZ_SIHJ01000003.1"/>
</dbReference>
<keyword evidence="1" id="KW-0812">Transmembrane</keyword>
<protein>
    <submittedName>
        <fullName evidence="2">Uncharacterized protein</fullName>
    </submittedName>
</protein>
<feature type="transmembrane region" description="Helical" evidence="1">
    <location>
        <begin position="20"/>
        <end position="37"/>
    </location>
</feature>
<dbReference type="OrthoDB" id="261764at2"/>
<gene>
    <name evidence="2" type="ORF">KOR34_39310</name>
</gene>
<proteinExistence type="predicted"/>
<dbReference type="Proteomes" id="UP000316714">
    <property type="component" value="Unassembled WGS sequence"/>
</dbReference>